<sequence length="1018" mass="109970">ALEKQNFTEAIGDFDLDIEANDFDLEKLPLPLPTAASNVDIAGKANFNGSLVGTIKAPQVNGTLALQNFSVAKIEFDSLLTGEVSAVAGEGASLKLSGNNDQIQLALTPDYQPDSFLIALQESVVSKESGQTEQLPIKAEGSRQGEKLIVNADNFPIAMLKDFAPLPAELASQRLEGSLSGELEVELDTFDISGTVAIANPIFGSLRGEGKEDQFTGSIQYSDGTFILEDGNFQKGEYQYQLSANLTPTPTGPEFKATLKVPKDENNSQGKGELQDILTALQIFDLNDITRDSLFPKFDKNLDLNVEPVGMPQAPLQNQLQRFSEIEVLLAQQQQQREAASPLPDLAQAKGKFSGEVTVESKPDTAISAEFNLEGEDWQWGSYSATNVTAQGELQESILTLDILRFQSEESKATFVGTIGGEEQSGQLKIDKIPVIYVQQFVKEFVDLPPAIVFGGWVNASATISGSINNPQARGEINISDATLNQTPIKIAQGSFNYTDARLDFSAASFLDEDSDPLKVSGSLPYKIPVATVKPDNDQLNLKINVENEGLALLNVLSRNQISWKGGTGKVDLDIQGSFDQNVNLPTNIIAQGSAEIENATIEASVLQGEPLENINGKVLFNLDSIDVKKLEGKFSDGIVNAEGTIPIFKPARQENPLSVNIGQLALNLKGLYKGSVKGEVEVGGTAVAPIISGNVDLFDGRVSLAGAAAGISQSQPSRGESENEDEAESIKPVEFSNLNLNLLEDIEIRYAPLFNFLASGRLTLDGSMDPNQIKPRGRIDLKRGRVNLFTTQLRLDRRYENTAQFFPNQGLDPQLDVRLLASVTETTRRNQTPSDFSAEISDLEPTSFDSVQTVRVQANVQGKASALVESLAGNSTDALKLTSTPARNETEIAALLGGGFVETLGRGETTLGLANLAGSALLSNAGYFIGEALGLSEFRLYPTTISDDDERNSTLGLSAEAGLDVGRSFSVSVSKELTSPRPFRYNLRYRVDEDLLLRGSTNLDDDSRIVLEYETRF</sequence>
<keyword evidence="4" id="KW-0472">Membrane</keyword>
<accession>A0A6B3NH66</accession>
<dbReference type="InterPro" id="IPR007452">
    <property type="entry name" value="TamB_C"/>
</dbReference>
<gene>
    <name evidence="7" type="ORF">F6J89_15415</name>
</gene>
<dbReference type="EMBL" id="JAAHFQ010000289">
    <property type="protein sequence ID" value="NER28981.1"/>
    <property type="molecule type" value="Genomic_DNA"/>
</dbReference>
<evidence type="ECO:0000256" key="1">
    <source>
        <dbReference type="ARBA" id="ARBA00004167"/>
    </source>
</evidence>
<dbReference type="InterPro" id="IPR053022">
    <property type="entry name" value="Chloroplast_translocon_comp"/>
</dbReference>
<dbReference type="Pfam" id="PF04357">
    <property type="entry name" value="TamB"/>
    <property type="match status" value="1"/>
</dbReference>
<keyword evidence="3" id="KW-1133">Transmembrane helix</keyword>
<comment type="subcellular location">
    <subcellularLocation>
        <location evidence="1">Membrane</location>
        <topology evidence="1">Single-pass membrane protein</topology>
    </subcellularLocation>
</comment>
<feature type="region of interest" description="Disordered" evidence="5">
    <location>
        <begin position="710"/>
        <end position="730"/>
    </location>
</feature>
<dbReference type="GO" id="GO:0009306">
    <property type="term" value="P:protein secretion"/>
    <property type="evidence" value="ECO:0007669"/>
    <property type="project" value="InterPro"/>
</dbReference>
<evidence type="ECO:0000256" key="3">
    <source>
        <dbReference type="ARBA" id="ARBA00022989"/>
    </source>
</evidence>
<dbReference type="GO" id="GO:0005886">
    <property type="term" value="C:plasma membrane"/>
    <property type="evidence" value="ECO:0007669"/>
    <property type="project" value="InterPro"/>
</dbReference>
<evidence type="ECO:0000256" key="2">
    <source>
        <dbReference type="ARBA" id="ARBA00022692"/>
    </source>
</evidence>
<reference evidence="7" key="1">
    <citation type="submission" date="2019-11" db="EMBL/GenBank/DDBJ databases">
        <title>Genomic insights into an expanded diversity of filamentous marine cyanobacteria reveals the extraordinary biosynthetic potential of Moorea and Okeania.</title>
        <authorList>
            <person name="Ferreira Leao T."/>
            <person name="Wang M."/>
            <person name="Moss N."/>
            <person name="Da Silva R."/>
            <person name="Sanders J."/>
            <person name="Nurk S."/>
            <person name="Gurevich A."/>
            <person name="Humphrey G."/>
            <person name="Reher R."/>
            <person name="Zhu Q."/>
            <person name="Belda-Ferre P."/>
            <person name="Glukhov E."/>
            <person name="Rex R."/>
            <person name="Dorrestein P.C."/>
            <person name="Knight R."/>
            <person name="Pevzner P."/>
            <person name="Gerwick W.H."/>
            <person name="Gerwick L."/>
        </authorList>
    </citation>
    <scope>NUCLEOTIDE SEQUENCE</scope>
    <source>
        <strain evidence="7">SIO1C4</strain>
    </source>
</reference>
<dbReference type="PANTHER" id="PTHR34457">
    <property type="entry name" value="EMBRYO DEFECTIVE 2410"/>
    <property type="match status" value="1"/>
</dbReference>
<evidence type="ECO:0000259" key="6">
    <source>
        <dbReference type="Pfam" id="PF04357"/>
    </source>
</evidence>
<feature type="domain" description="Translocation and assembly module TamB C-terminal" evidence="6">
    <location>
        <begin position="631"/>
        <end position="1018"/>
    </location>
</feature>
<comment type="caution">
    <text evidence="7">The sequence shown here is derived from an EMBL/GenBank/DDBJ whole genome shotgun (WGS) entry which is preliminary data.</text>
</comment>
<dbReference type="AlphaFoldDB" id="A0A6B3NH66"/>
<protein>
    <recommendedName>
        <fullName evidence="6">Translocation and assembly module TamB C-terminal domain-containing protein</fullName>
    </recommendedName>
</protein>
<name>A0A6B3NH66_9CYAN</name>
<evidence type="ECO:0000256" key="4">
    <source>
        <dbReference type="ARBA" id="ARBA00023136"/>
    </source>
</evidence>
<organism evidence="7">
    <name type="scientific">Symploca sp. SIO1C4</name>
    <dbReference type="NCBI Taxonomy" id="2607765"/>
    <lineage>
        <taxon>Bacteria</taxon>
        <taxon>Bacillati</taxon>
        <taxon>Cyanobacteriota</taxon>
        <taxon>Cyanophyceae</taxon>
        <taxon>Coleofasciculales</taxon>
        <taxon>Coleofasciculaceae</taxon>
        <taxon>Symploca</taxon>
    </lineage>
</organism>
<keyword evidence="2" id="KW-0812">Transmembrane</keyword>
<evidence type="ECO:0000256" key="5">
    <source>
        <dbReference type="SAM" id="MobiDB-lite"/>
    </source>
</evidence>
<dbReference type="PANTHER" id="PTHR34457:SF3">
    <property type="entry name" value="PROTEIN TIC236, CHLOROPLASTIC"/>
    <property type="match status" value="1"/>
</dbReference>
<proteinExistence type="predicted"/>
<feature type="non-terminal residue" evidence="7">
    <location>
        <position position="1"/>
    </location>
</feature>
<evidence type="ECO:0000313" key="7">
    <source>
        <dbReference type="EMBL" id="NER28981.1"/>
    </source>
</evidence>